<name>A0A6A6VNT9_9PLEO</name>
<accession>A0A6A6VNT9</accession>
<feature type="compositionally biased region" description="Polar residues" evidence="1">
    <location>
        <begin position="119"/>
        <end position="134"/>
    </location>
</feature>
<evidence type="ECO:0000313" key="3">
    <source>
        <dbReference type="Proteomes" id="UP000799440"/>
    </source>
</evidence>
<feature type="region of interest" description="Disordered" evidence="1">
    <location>
        <begin position="305"/>
        <end position="344"/>
    </location>
</feature>
<dbReference type="Proteomes" id="UP000799440">
    <property type="component" value="Unassembled WGS sequence"/>
</dbReference>
<sequence>MIVDNTDDYEERRRGLAQDPAEAYHDIDIARLLVMTGDGHVVVPWTEFDLNESIIEKTFPLERFPPQEEAYELSLFTQDLDGKPLFRHRASLRMISGEESRGLAVWDRLRRSFDAPGSPDSSKAAQSDNVSSLKSIPTATAPLAQAQAWENPDNNIRPPVDVDNDGFLPAEWWREVLPSTILHTTWDHVQKTWKDGDLTNWIEDIKIQGFNTLQPGNDSSNSTVPFDADLRYHVTKAADGKIVYVLYEVDFNSDGLSFKKYWSENNLPASASYNPSSAAAKHLSTSTLTSTTLIPTPTTVSLIVGPGPVTTTTVRPRRARRQDVPAPTPTDVPGDGMSGMDSVTFIPQGKKDQIAWDAADTLRRILDDYFSPDGLTAQNDSVKSQVAWQGTQTLRHVVDAYFAEDAPALSASSPEAPSPEVQRRSPPSADAYASMIVEEDAKLVNAMAEAMASIFPDPRANVTQAQGSGRRVISPTPQDKVDVVMHFQHHLLNALHEDDDALRRALREKYMKASADASPEDWIREIMDQVHRDVLMAFEYKVRTSVAKWFGLDPVQVAMTLQSAILAPSAAAGSASQRFHRAGSKSSASLWSLW</sequence>
<organism evidence="2 3">
    <name type="scientific">Sporormia fimetaria CBS 119925</name>
    <dbReference type="NCBI Taxonomy" id="1340428"/>
    <lineage>
        <taxon>Eukaryota</taxon>
        <taxon>Fungi</taxon>
        <taxon>Dikarya</taxon>
        <taxon>Ascomycota</taxon>
        <taxon>Pezizomycotina</taxon>
        <taxon>Dothideomycetes</taxon>
        <taxon>Pleosporomycetidae</taxon>
        <taxon>Pleosporales</taxon>
        <taxon>Sporormiaceae</taxon>
        <taxon>Sporormia</taxon>
    </lineage>
</organism>
<dbReference type="EMBL" id="MU006561">
    <property type="protein sequence ID" value="KAF2752282.1"/>
    <property type="molecule type" value="Genomic_DNA"/>
</dbReference>
<evidence type="ECO:0000313" key="2">
    <source>
        <dbReference type="EMBL" id="KAF2752282.1"/>
    </source>
</evidence>
<keyword evidence="3" id="KW-1185">Reference proteome</keyword>
<feature type="region of interest" description="Disordered" evidence="1">
    <location>
        <begin position="115"/>
        <end position="134"/>
    </location>
</feature>
<dbReference type="AlphaFoldDB" id="A0A6A6VNT9"/>
<protein>
    <submittedName>
        <fullName evidence="2">Uncharacterized protein</fullName>
    </submittedName>
</protein>
<feature type="compositionally biased region" description="Low complexity" evidence="1">
    <location>
        <begin position="305"/>
        <end position="314"/>
    </location>
</feature>
<dbReference type="OrthoDB" id="10635073at2759"/>
<gene>
    <name evidence="2" type="ORF">M011DRAFT_20564</name>
</gene>
<reference evidence="2" key="1">
    <citation type="journal article" date="2020" name="Stud. Mycol.">
        <title>101 Dothideomycetes genomes: a test case for predicting lifestyles and emergence of pathogens.</title>
        <authorList>
            <person name="Haridas S."/>
            <person name="Albert R."/>
            <person name="Binder M."/>
            <person name="Bloem J."/>
            <person name="Labutti K."/>
            <person name="Salamov A."/>
            <person name="Andreopoulos B."/>
            <person name="Baker S."/>
            <person name="Barry K."/>
            <person name="Bills G."/>
            <person name="Bluhm B."/>
            <person name="Cannon C."/>
            <person name="Castanera R."/>
            <person name="Culley D."/>
            <person name="Daum C."/>
            <person name="Ezra D."/>
            <person name="Gonzalez J."/>
            <person name="Henrissat B."/>
            <person name="Kuo A."/>
            <person name="Liang C."/>
            <person name="Lipzen A."/>
            <person name="Lutzoni F."/>
            <person name="Magnuson J."/>
            <person name="Mondo S."/>
            <person name="Nolan M."/>
            <person name="Ohm R."/>
            <person name="Pangilinan J."/>
            <person name="Park H.-J."/>
            <person name="Ramirez L."/>
            <person name="Alfaro M."/>
            <person name="Sun H."/>
            <person name="Tritt A."/>
            <person name="Yoshinaga Y."/>
            <person name="Zwiers L.-H."/>
            <person name="Turgeon B."/>
            <person name="Goodwin S."/>
            <person name="Spatafora J."/>
            <person name="Crous P."/>
            <person name="Grigoriev I."/>
        </authorList>
    </citation>
    <scope>NUCLEOTIDE SEQUENCE</scope>
    <source>
        <strain evidence="2">CBS 119925</strain>
    </source>
</reference>
<proteinExistence type="predicted"/>
<evidence type="ECO:0000256" key="1">
    <source>
        <dbReference type="SAM" id="MobiDB-lite"/>
    </source>
</evidence>